<dbReference type="Proteomes" id="UP000051862">
    <property type="component" value="Unassembled WGS sequence"/>
</dbReference>
<dbReference type="KEGG" id="ttd:A3L14_06905"/>
<dbReference type="PATRIC" id="fig|277988.4.peg.1116"/>
<reference evidence="2 4" key="1">
    <citation type="submission" date="2015-08" db="EMBL/GenBank/DDBJ databases">
        <title>Thermococcus thioreducens DSM 14981 genome sequencing.</title>
        <authorList>
            <person name="Hong S.-J."/>
            <person name="Kim M.-C."/>
            <person name="Shin J.-H."/>
        </authorList>
    </citation>
    <scope>NUCLEOTIDE SEQUENCE [LARGE SCALE GENOMIC DNA]</scope>
    <source>
        <strain evidence="2 4">DSM 14981</strain>
    </source>
</reference>
<dbReference type="EMBL" id="FOIW01000001">
    <property type="protein sequence ID" value="SEV87548.1"/>
    <property type="molecule type" value="Genomic_DNA"/>
</dbReference>
<evidence type="ECO:0000313" key="5">
    <source>
        <dbReference type="Proteomes" id="UP000182125"/>
    </source>
</evidence>
<dbReference type="Proteomes" id="UP000250136">
    <property type="component" value="Chromosome"/>
</dbReference>
<dbReference type="STRING" id="277988.SAMN05216170_0565"/>
<organism evidence="2 4">
    <name type="scientific">Thermococcus thioreducens</name>
    <dbReference type="NCBI Taxonomy" id="277988"/>
    <lineage>
        <taxon>Archaea</taxon>
        <taxon>Methanobacteriati</taxon>
        <taxon>Methanobacteriota</taxon>
        <taxon>Thermococci</taxon>
        <taxon>Thermococcales</taxon>
        <taxon>Thermococcaceae</taxon>
        <taxon>Thermococcus</taxon>
    </lineage>
</organism>
<dbReference type="AlphaFoldDB" id="A0A0Q2UNU0"/>
<sequence length="214" mass="24717">MTVNIFPLYFSGRMLRVMIEAPVLDEWGRLVDCIFPTPILFFVQGTPLSWAEINGELHGMDANPVDFFGGLLAAIACLLNEKECPQRELRKQWLKNALSLGFEVKKESCFYLTNLGIQYNWYLFERLGDKLRIHYHNDWGEGTKGVVEVPFVEFARDLINVAETFTMILDENLNAIRSYLLENRCDPSMFGFDEPNIKELFKHIKILKKTISGI</sequence>
<dbReference type="EMBL" id="CP015105">
    <property type="protein sequence ID" value="ASJ12631.1"/>
    <property type="molecule type" value="Genomic_DNA"/>
</dbReference>
<proteinExistence type="predicted"/>
<evidence type="ECO:0000313" key="3">
    <source>
        <dbReference type="EMBL" id="SEV87548.1"/>
    </source>
</evidence>
<gene>
    <name evidence="1" type="ORF">A3L14_06905</name>
    <name evidence="2" type="ORF">AMR53_05335</name>
    <name evidence="3" type="ORF">SAMN05216170_0565</name>
</gene>
<dbReference type="EMBL" id="LIXN01000008">
    <property type="protein sequence ID" value="KQH82376.1"/>
    <property type="molecule type" value="Genomic_DNA"/>
</dbReference>
<dbReference type="Proteomes" id="UP000182125">
    <property type="component" value="Unassembled WGS sequence"/>
</dbReference>
<dbReference type="OrthoDB" id="375660at2157"/>
<reference evidence="3" key="4">
    <citation type="submission" date="2016-10" db="EMBL/GenBank/DDBJ databases">
        <authorList>
            <person name="de Groot N.N."/>
        </authorList>
    </citation>
    <scope>NUCLEOTIDE SEQUENCE [LARGE SCALE GENOMIC DNA]</scope>
    <source>
        <strain evidence="3">OGL-20</strain>
    </source>
</reference>
<accession>A0A0Q2UNU0</accession>
<evidence type="ECO:0000313" key="4">
    <source>
        <dbReference type="Proteomes" id="UP000051862"/>
    </source>
</evidence>
<evidence type="ECO:0000313" key="6">
    <source>
        <dbReference type="Proteomes" id="UP000250136"/>
    </source>
</evidence>
<keyword evidence="6" id="KW-1185">Reference proteome</keyword>
<reference evidence="5" key="3">
    <citation type="submission" date="2016-10" db="EMBL/GenBank/DDBJ databases">
        <authorList>
            <person name="Varghese N."/>
            <person name="Submissions S."/>
        </authorList>
    </citation>
    <scope>NUCLEOTIDE SEQUENCE [LARGE SCALE GENOMIC DNA]</scope>
    <source>
        <strain evidence="5">OGL-20</strain>
    </source>
</reference>
<protein>
    <submittedName>
        <fullName evidence="2">Uncharacterized protein</fullName>
    </submittedName>
</protein>
<dbReference type="GeneID" id="33334138"/>
<dbReference type="RefSeq" id="WP_055429270.1">
    <property type="nucleotide sequence ID" value="NZ_CP015105.1"/>
</dbReference>
<reference evidence="1 6" key="2">
    <citation type="submission" date="2016-04" db="EMBL/GenBank/DDBJ databases">
        <title>Complete genome sequence of Thermococcus thioreducens type strain OGL-20P.</title>
        <authorList>
            <person name="Oger P.M."/>
        </authorList>
    </citation>
    <scope>NUCLEOTIDE SEQUENCE [LARGE SCALE GENOMIC DNA]</scope>
    <source>
        <strain evidence="1 6">OGL-20P</strain>
    </source>
</reference>
<evidence type="ECO:0000313" key="2">
    <source>
        <dbReference type="EMBL" id="KQH82376.1"/>
    </source>
</evidence>
<name>A0A0Q2UNU0_9EURY</name>
<evidence type="ECO:0000313" key="1">
    <source>
        <dbReference type="EMBL" id="ASJ12631.1"/>
    </source>
</evidence>